<comment type="caution">
    <text evidence="1">The sequence shown here is derived from an EMBL/GenBank/DDBJ whole genome shotgun (WGS) entry which is preliminary data.</text>
</comment>
<dbReference type="SFLD" id="SFLDS00003">
    <property type="entry name" value="Haloacid_Dehalogenase"/>
    <property type="match status" value="1"/>
</dbReference>
<proteinExistence type="predicted"/>
<dbReference type="Gene3D" id="1.10.150.240">
    <property type="entry name" value="Putative phosphatase, domain 2"/>
    <property type="match status" value="1"/>
</dbReference>
<protein>
    <submittedName>
        <fullName evidence="1">HAD hydrolase, family IA</fullName>
    </submittedName>
</protein>
<dbReference type="Proteomes" id="UP000009888">
    <property type="component" value="Unassembled WGS sequence"/>
</dbReference>
<evidence type="ECO:0000313" key="1">
    <source>
        <dbReference type="EMBL" id="EKU95033.1"/>
    </source>
</evidence>
<dbReference type="SFLD" id="SFLDG01129">
    <property type="entry name" value="C1.5:_HAD__Beta-PGM__Phosphata"/>
    <property type="match status" value="1"/>
</dbReference>
<dbReference type="SUPFAM" id="SSF56784">
    <property type="entry name" value="HAD-like"/>
    <property type="match status" value="1"/>
</dbReference>
<dbReference type="RefSeq" id="WP_007001377.1">
    <property type="nucleotide sequence ID" value="NZ_JH992955.1"/>
</dbReference>
<name>K9EEC8_9ACTO</name>
<dbReference type="NCBIfam" id="TIGR01509">
    <property type="entry name" value="HAD-SF-IA-v3"/>
    <property type="match status" value="1"/>
</dbReference>
<gene>
    <name evidence="1" type="ORF">HMPREF9233_01171</name>
</gene>
<dbReference type="HOGENOM" id="CLU_045011_19_5_11"/>
<dbReference type="InterPro" id="IPR050155">
    <property type="entry name" value="HAD-like_hydrolase_sf"/>
</dbReference>
<dbReference type="eggNOG" id="COG0546">
    <property type="taxonomic scope" value="Bacteria"/>
</dbReference>
<dbReference type="NCBIfam" id="TIGR01549">
    <property type="entry name" value="HAD-SF-IA-v1"/>
    <property type="match status" value="1"/>
</dbReference>
<keyword evidence="2" id="KW-1185">Reference proteome</keyword>
<sequence length="217" mass="23295">MPEKLYRHIFWDMGGTMVNTYPEVDSALAQAVRAAGHPIEIMEVAPLTRRSIRFAITTLAQRYDLSPDYLRSAEQAVKTRWEKFPAPAMPGVHALAASVAGKNLVVTHRDRRSACALLEGLRISVDAMVCAPDGYARKPDPQMFAVLLEQTGADPATCLAIGDRPIDAVAAHAAGIDAAMIFTPGVPLESEADYTVDTLTELLPLIAAPESGAGARE</sequence>
<organism evidence="1 2">
    <name type="scientific">Actinobaculum massiliense ACS-171-V-Col2</name>
    <dbReference type="NCBI Taxonomy" id="883066"/>
    <lineage>
        <taxon>Bacteria</taxon>
        <taxon>Bacillati</taxon>
        <taxon>Actinomycetota</taxon>
        <taxon>Actinomycetes</taxon>
        <taxon>Actinomycetales</taxon>
        <taxon>Actinomycetaceae</taxon>
        <taxon>Actinobaculum</taxon>
    </lineage>
</organism>
<dbReference type="Pfam" id="PF00702">
    <property type="entry name" value="Hydrolase"/>
    <property type="match status" value="1"/>
</dbReference>
<keyword evidence="1" id="KW-0378">Hydrolase</keyword>
<dbReference type="STRING" id="202789.GCA_001457435_00943"/>
<dbReference type="PANTHER" id="PTHR43434:SF25">
    <property type="entry name" value="PHOSPHOGLYCOLATE PHOSPHATASE"/>
    <property type="match status" value="1"/>
</dbReference>
<dbReference type="GO" id="GO:0008967">
    <property type="term" value="F:phosphoglycolate phosphatase activity"/>
    <property type="evidence" value="ECO:0007669"/>
    <property type="project" value="TreeGrafter"/>
</dbReference>
<reference evidence="1 2" key="1">
    <citation type="submission" date="2012-09" db="EMBL/GenBank/DDBJ databases">
        <title>The Genome Sequence of Actinobaculum massiliae ACS-171-V-COL2.</title>
        <authorList>
            <consortium name="The Broad Institute Genome Sequencing Platform"/>
            <person name="Earl A."/>
            <person name="Ward D."/>
            <person name="Feldgarden M."/>
            <person name="Gevers D."/>
            <person name="Saerens B."/>
            <person name="Vaneechoutte M."/>
            <person name="Walker B."/>
            <person name="Young S.K."/>
            <person name="Zeng Q."/>
            <person name="Gargeya S."/>
            <person name="Fitzgerald M."/>
            <person name="Haas B."/>
            <person name="Abouelleil A."/>
            <person name="Alvarado L."/>
            <person name="Arachchi H.M."/>
            <person name="Berlin A."/>
            <person name="Chapman S.B."/>
            <person name="Goldberg J."/>
            <person name="Griggs A."/>
            <person name="Gujja S."/>
            <person name="Hansen M."/>
            <person name="Howarth C."/>
            <person name="Imamovic A."/>
            <person name="Larimer J."/>
            <person name="McCowen C."/>
            <person name="Montmayeur A."/>
            <person name="Murphy C."/>
            <person name="Neiman D."/>
            <person name="Pearson M."/>
            <person name="Priest M."/>
            <person name="Roberts A."/>
            <person name="Saif S."/>
            <person name="Shea T."/>
            <person name="Sisk P."/>
            <person name="Sykes S."/>
            <person name="Wortman J."/>
            <person name="Nusbaum C."/>
            <person name="Birren B."/>
        </authorList>
    </citation>
    <scope>NUCLEOTIDE SEQUENCE [LARGE SCALE GENOMIC DNA]</scope>
    <source>
        <strain evidence="2">ACS-171-V-Col2</strain>
    </source>
</reference>
<dbReference type="PANTHER" id="PTHR43434">
    <property type="entry name" value="PHOSPHOGLYCOLATE PHOSPHATASE"/>
    <property type="match status" value="1"/>
</dbReference>
<dbReference type="GO" id="GO:0006281">
    <property type="term" value="P:DNA repair"/>
    <property type="evidence" value="ECO:0007669"/>
    <property type="project" value="TreeGrafter"/>
</dbReference>
<evidence type="ECO:0000313" key="2">
    <source>
        <dbReference type="Proteomes" id="UP000009888"/>
    </source>
</evidence>
<dbReference type="GO" id="GO:0005829">
    <property type="term" value="C:cytosol"/>
    <property type="evidence" value="ECO:0007669"/>
    <property type="project" value="TreeGrafter"/>
</dbReference>
<dbReference type="EMBL" id="AGWL01000006">
    <property type="protein sequence ID" value="EKU95033.1"/>
    <property type="molecule type" value="Genomic_DNA"/>
</dbReference>
<dbReference type="PATRIC" id="fig|883066.3.peg.1229"/>
<dbReference type="AlphaFoldDB" id="K9EEC8"/>
<dbReference type="InterPro" id="IPR036412">
    <property type="entry name" value="HAD-like_sf"/>
</dbReference>
<dbReference type="Gene3D" id="3.40.50.1000">
    <property type="entry name" value="HAD superfamily/HAD-like"/>
    <property type="match status" value="1"/>
</dbReference>
<dbReference type="InterPro" id="IPR023198">
    <property type="entry name" value="PGP-like_dom2"/>
</dbReference>
<dbReference type="InterPro" id="IPR023214">
    <property type="entry name" value="HAD_sf"/>
</dbReference>
<accession>K9EEC8</accession>
<dbReference type="InterPro" id="IPR006439">
    <property type="entry name" value="HAD-SF_hydro_IA"/>
</dbReference>